<gene>
    <name evidence="1" type="ORF">PSNMU_V1.4_AUG-EV-PASAV3_0091670</name>
</gene>
<accession>A0A448ZJJ7</accession>
<dbReference type="Proteomes" id="UP000291116">
    <property type="component" value="Unassembled WGS sequence"/>
</dbReference>
<organism evidence="1 2">
    <name type="scientific">Pseudo-nitzschia multistriata</name>
    <dbReference type="NCBI Taxonomy" id="183589"/>
    <lineage>
        <taxon>Eukaryota</taxon>
        <taxon>Sar</taxon>
        <taxon>Stramenopiles</taxon>
        <taxon>Ochrophyta</taxon>
        <taxon>Bacillariophyta</taxon>
        <taxon>Bacillariophyceae</taxon>
        <taxon>Bacillariophycidae</taxon>
        <taxon>Bacillariales</taxon>
        <taxon>Bacillariaceae</taxon>
        <taxon>Pseudo-nitzschia</taxon>
    </lineage>
</organism>
<protein>
    <submittedName>
        <fullName evidence="1">Uncharacterized protein</fullName>
    </submittedName>
</protein>
<evidence type="ECO:0000313" key="1">
    <source>
        <dbReference type="EMBL" id="VEU42213.1"/>
    </source>
</evidence>
<sequence length="78" mass="9003">MKVVIVVKPIPEIQALIRESRTIRELVNTFFVLIYTPTTDKSTPSIVVYKRRFRVGLDPNSDSCAQLVQGIFIFFVTW</sequence>
<dbReference type="AlphaFoldDB" id="A0A448ZJJ7"/>
<dbReference type="EMBL" id="CAACVS010000423">
    <property type="protein sequence ID" value="VEU42213.1"/>
    <property type="molecule type" value="Genomic_DNA"/>
</dbReference>
<evidence type="ECO:0000313" key="2">
    <source>
        <dbReference type="Proteomes" id="UP000291116"/>
    </source>
</evidence>
<proteinExistence type="predicted"/>
<reference evidence="1 2" key="1">
    <citation type="submission" date="2019-01" db="EMBL/GenBank/DDBJ databases">
        <authorList>
            <person name="Ferrante I. M."/>
        </authorList>
    </citation>
    <scope>NUCLEOTIDE SEQUENCE [LARGE SCALE GENOMIC DNA]</scope>
    <source>
        <strain evidence="1 2">B856</strain>
    </source>
</reference>
<keyword evidence="2" id="KW-1185">Reference proteome</keyword>
<name>A0A448ZJJ7_9STRA</name>